<proteinExistence type="inferred from homology"/>
<dbReference type="PANTHER" id="PTHR39646">
    <property type="entry name" value="RNA POLYMERASE RPB4"/>
    <property type="match status" value="1"/>
</dbReference>
<dbReference type="PANTHER" id="PTHR39646:SF1">
    <property type="entry name" value="DNA-DIRECTED RNA POLYMERASE SUBUNIT RPO4"/>
    <property type="match status" value="1"/>
</dbReference>
<dbReference type="Pfam" id="PF03874">
    <property type="entry name" value="RNA_pol_Rpb4"/>
    <property type="match status" value="1"/>
</dbReference>
<comment type="caution">
    <text evidence="2">The sequence shown here is derived from an EMBL/GenBank/DDBJ whole genome shotgun (WGS) entry which is preliminary data.</text>
</comment>
<dbReference type="EC" id="2.7.7.6" evidence="1"/>
<dbReference type="EMBL" id="APJZ01000001">
    <property type="protein sequence ID" value="EOD42692.1"/>
    <property type="molecule type" value="Genomic_DNA"/>
</dbReference>
<keyword evidence="1 2" id="KW-0808">Transferase</keyword>
<dbReference type="AlphaFoldDB" id="R1E5L9"/>
<keyword evidence="1 2" id="KW-0548">Nucleotidyltransferase</keyword>
<evidence type="ECO:0000313" key="3">
    <source>
        <dbReference type="Proteomes" id="UP000053279"/>
    </source>
</evidence>
<dbReference type="PIRSF" id="PIRSF005053">
    <property type="entry name" value="RNA_pol_F_arch"/>
    <property type="match status" value="1"/>
</dbReference>
<comment type="catalytic activity">
    <reaction evidence="1">
        <text>RNA(n) + a ribonucleoside 5'-triphosphate = RNA(n+1) + diphosphate</text>
        <dbReference type="Rhea" id="RHEA:21248"/>
        <dbReference type="Rhea" id="RHEA-COMP:14527"/>
        <dbReference type="Rhea" id="RHEA-COMP:17342"/>
        <dbReference type="ChEBI" id="CHEBI:33019"/>
        <dbReference type="ChEBI" id="CHEBI:61557"/>
        <dbReference type="ChEBI" id="CHEBI:140395"/>
        <dbReference type="EC" id="2.7.7.6"/>
    </reaction>
</comment>
<dbReference type="GO" id="GO:0000428">
    <property type="term" value="C:DNA-directed RNA polymerase complex"/>
    <property type="evidence" value="ECO:0007669"/>
    <property type="project" value="UniProtKB-KW"/>
</dbReference>
<dbReference type="GO" id="GO:0003899">
    <property type="term" value="F:DNA-directed RNA polymerase activity"/>
    <property type="evidence" value="ECO:0007669"/>
    <property type="project" value="UniProtKB-UniRule"/>
</dbReference>
<dbReference type="InterPro" id="IPR010924">
    <property type="entry name" value="Rpo4"/>
</dbReference>
<comment type="function">
    <text evidence="1">DNA-dependent RNA polymerase (RNAP) catalyzes the transcription of DNA into RNA using the four ribonucleoside triphosphates as substrates. This subunit is less well bound than the others.</text>
</comment>
<organism evidence="2 3">
    <name type="scientific">Nanobsidianus stetteri</name>
    <dbReference type="NCBI Taxonomy" id="1294122"/>
    <lineage>
        <taxon>Archaea</taxon>
        <taxon>Nanobdellota</taxon>
        <taxon>Candidatus Nanoarchaeia</taxon>
        <taxon>Nanoarchaeales</taxon>
        <taxon>Nanopusillaceae</taxon>
        <taxon>Candidatus Nanobsidianus</taxon>
    </lineage>
</organism>
<dbReference type="InterPro" id="IPR005574">
    <property type="entry name" value="Rpb4/RPC9"/>
</dbReference>
<sequence>MDVLNKKIITPANVKNILLKNKEKRNLLYVEERTLKFLNDTYKLDENQEKEILEELKDINLPDEVKIQILEMLPKNEEELRTVLYTNTLSKQDMEKILDAIKKYG</sequence>
<dbReference type="Gene3D" id="1.10.150.80">
    <property type="entry name" value="HRDC domain"/>
    <property type="match status" value="1"/>
</dbReference>
<evidence type="ECO:0000313" key="2">
    <source>
        <dbReference type="EMBL" id="EOD42692.1"/>
    </source>
</evidence>
<comment type="subunit">
    <text evidence="1">Part of the RNA polymerase complex. Forms a stalk with Rpo7 that extends from the main structure.</text>
</comment>
<dbReference type="GO" id="GO:0005737">
    <property type="term" value="C:cytoplasm"/>
    <property type="evidence" value="ECO:0007669"/>
    <property type="project" value="UniProtKB-SubCell"/>
</dbReference>
<dbReference type="HAMAP" id="MF_00864">
    <property type="entry name" value="RNApol_arch_Rpo4"/>
    <property type="match status" value="1"/>
</dbReference>
<gene>
    <name evidence="1" type="primary">rpo4</name>
    <name evidence="1" type="synonym">rpoF</name>
    <name evidence="2" type="ORF">Nst1_031</name>
</gene>
<dbReference type="GO" id="GO:0000166">
    <property type="term" value="F:nucleotide binding"/>
    <property type="evidence" value="ECO:0007669"/>
    <property type="project" value="InterPro"/>
</dbReference>
<comment type="similarity">
    <text evidence="1">Belongs to the eukaryotic RPB4 RNA polymerase subunit family.</text>
</comment>
<keyword evidence="3" id="KW-1185">Reference proteome</keyword>
<dbReference type="Proteomes" id="UP000053279">
    <property type="component" value="Unassembled WGS sequence"/>
</dbReference>
<comment type="subcellular location">
    <subcellularLocation>
        <location evidence="1">Cytoplasm</location>
    </subcellularLocation>
</comment>
<reference evidence="2 3" key="1">
    <citation type="submission" date="2013-02" db="EMBL/GenBank/DDBJ databases">
        <title>Insights into archaeal evolution and symbiosis from the genomes of a Nanoarchaeon and its crenarchaeal host from Yellowstone National Park.</title>
        <authorList>
            <person name="Podar M."/>
            <person name="Makarova K.S."/>
            <person name="Graham D.E."/>
            <person name="Wolf Y.I."/>
            <person name="Koonin E.V."/>
            <person name="Reysenbach A.-L."/>
        </authorList>
    </citation>
    <scope>NUCLEOTIDE SEQUENCE [LARGE SCALE GENOMIC DNA]</scope>
</reference>
<dbReference type="GO" id="GO:0006352">
    <property type="term" value="P:DNA-templated transcription initiation"/>
    <property type="evidence" value="ECO:0007669"/>
    <property type="project" value="InterPro"/>
</dbReference>
<accession>R1E5L9</accession>
<dbReference type="InterPro" id="IPR044876">
    <property type="entry name" value="HRDC_dom_sf"/>
</dbReference>
<name>R1E5L9_NANST</name>
<dbReference type="SUPFAM" id="SSF47819">
    <property type="entry name" value="HRDC-like"/>
    <property type="match status" value="1"/>
</dbReference>
<keyword evidence="1" id="KW-0963">Cytoplasm</keyword>
<keyword evidence="1" id="KW-0804">Transcription</keyword>
<keyword evidence="1 2" id="KW-0240">DNA-directed RNA polymerase</keyword>
<evidence type="ECO:0000256" key="1">
    <source>
        <dbReference type="HAMAP-Rule" id="MF_00864"/>
    </source>
</evidence>
<dbReference type="InterPro" id="IPR010997">
    <property type="entry name" value="HRDC-like_sf"/>
</dbReference>
<protein>
    <recommendedName>
        <fullName evidence="1">DNA-directed RNA polymerase subunit Rpo4</fullName>
        <ecNumber evidence="1">2.7.7.6</ecNumber>
    </recommendedName>
    <alternativeName>
        <fullName evidence="1">DNA-directed RNA polymerase subunit F</fullName>
    </alternativeName>
</protein>